<accession>A0ACB5T1T4</accession>
<gene>
    <name evidence="1" type="ORF">Amon02_000394900</name>
</gene>
<name>A0ACB5T1T4_AMBMO</name>
<dbReference type="EMBL" id="BSXS01002598">
    <property type="protein sequence ID" value="GME79436.1"/>
    <property type="molecule type" value="Genomic_DNA"/>
</dbReference>
<proteinExistence type="predicted"/>
<protein>
    <submittedName>
        <fullName evidence="1">Unnamed protein product</fullName>
    </submittedName>
</protein>
<dbReference type="Proteomes" id="UP001165064">
    <property type="component" value="Unassembled WGS sequence"/>
</dbReference>
<organism evidence="1 2">
    <name type="scientific">Ambrosiozyma monospora</name>
    <name type="common">Yeast</name>
    <name type="synonym">Endomycopsis monosporus</name>
    <dbReference type="NCBI Taxonomy" id="43982"/>
    <lineage>
        <taxon>Eukaryota</taxon>
        <taxon>Fungi</taxon>
        <taxon>Dikarya</taxon>
        <taxon>Ascomycota</taxon>
        <taxon>Saccharomycotina</taxon>
        <taxon>Pichiomycetes</taxon>
        <taxon>Pichiales</taxon>
        <taxon>Pichiaceae</taxon>
        <taxon>Ambrosiozyma</taxon>
    </lineage>
</organism>
<sequence>MQSSAPLMSLVCKIQGYQDLNTVMFKLNKAYEKFNPNLITIRADVERDLESRRMRQRQDEAYQQSLQRDRAKKIQRQLAKEQARKEAELQQLKQQWLKWRKSTLLPESSNRSQTARIAMRLPNGQRIQFKFNKDCKIEEIYAYIECNYLNNVVIDYEDEIVKPIGFEYDYEFKIYSILPRQEIPVDYDTRIGDSELLSPSGNLIVEMDS</sequence>
<evidence type="ECO:0000313" key="2">
    <source>
        <dbReference type="Proteomes" id="UP001165064"/>
    </source>
</evidence>
<comment type="caution">
    <text evidence="1">The sequence shown here is derived from an EMBL/GenBank/DDBJ whole genome shotgun (WGS) entry which is preliminary data.</text>
</comment>
<reference evidence="1" key="1">
    <citation type="submission" date="2023-04" db="EMBL/GenBank/DDBJ databases">
        <title>Ambrosiozyma monospora NBRC 10751.</title>
        <authorList>
            <person name="Ichikawa N."/>
            <person name="Sato H."/>
            <person name="Tonouchi N."/>
        </authorList>
    </citation>
    <scope>NUCLEOTIDE SEQUENCE</scope>
    <source>
        <strain evidence="1">NBRC 10751</strain>
    </source>
</reference>
<keyword evidence="2" id="KW-1185">Reference proteome</keyword>
<evidence type="ECO:0000313" key="1">
    <source>
        <dbReference type="EMBL" id="GME79436.1"/>
    </source>
</evidence>